<dbReference type="PANTHER" id="PTHR24291:SF50">
    <property type="entry name" value="BIFUNCTIONAL ALBAFLAVENONE MONOOXYGENASE_TERPENE SYNTHASE"/>
    <property type="match status" value="1"/>
</dbReference>
<comment type="caution">
    <text evidence="7">The sequence shown here is derived from an EMBL/GenBank/DDBJ whole genome shotgun (WGS) entry which is preliminary data.</text>
</comment>
<reference evidence="7 8" key="1">
    <citation type="journal article" date="2014" name="Int. J. Syst. Evol. Microbiol.">
        <title>Complete genome sequence of Corynebacterium casei LMG S-19264T (=DSM 44701T), isolated from a smear-ripened cheese.</title>
        <authorList>
            <consortium name="US DOE Joint Genome Institute (JGI-PGF)"/>
            <person name="Walter F."/>
            <person name="Albersmeier A."/>
            <person name="Kalinowski J."/>
            <person name="Ruckert C."/>
        </authorList>
    </citation>
    <scope>NUCLEOTIDE SEQUENCE [LARGE SCALE GENOMIC DNA]</scope>
    <source>
        <strain evidence="7 8">CGMCC 4.7215</strain>
    </source>
</reference>
<dbReference type="GO" id="GO:0004497">
    <property type="term" value="F:monooxygenase activity"/>
    <property type="evidence" value="ECO:0007669"/>
    <property type="project" value="UniProtKB-KW"/>
</dbReference>
<name>A0ABD5X8A6_9EURY</name>
<evidence type="ECO:0000256" key="2">
    <source>
        <dbReference type="ARBA" id="ARBA00022617"/>
    </source>
</evidence>
<dbReference type="PRINTS" id="PR00465">
    <property type="entry name" value="EP450IV"/>
</dbReference>
<evidence type="ECO:0000256" key="5">
    <source>
        <dbReference type="ARBA" id="ARBA00023004"/>
    </source>
</evidence>
<dbReference type="RefSeq" id="WP_267638873.1">
    <property type="nucleotide sequence ID" value="NZ_JAODIY010000044.1"/>
</dbReference>
<dbReference type="EMBL" id="JBHSZQ010000015">
    <property type="protein sequence ID" value="MFC7126104.1"/>
    <property type="molecule type" value="Genomic_DNA"/>
</dbReference>
<evidence type="ECO:0000313" key="7">
    <source>
        <dbReference type="EMBL" id="MFC7126104.1"/>
    </source>
</evidence>
<keyword evidence="4" id="KW-0560">Oxidoreductase</keyword>
<dbReference type="InterPro" id="IPR001128">
    <property type="entry name" value="Cyt_P450"/>
</dbReference>
<dbReference type="AlphaFoldDB" id="A0ABD5X8A6"/>
<dbReference type="SUPFAM" id="SSF48264">
    <property type="entry name" value="Cytochrome P450"/>
    <property type="match status" value="1"/>
</dbReference>
<evidence type="ECO:0000256" key="1">
    <source>
        <dbReference type="ARBA" id="ARBA00010617"/>
    </source>
</evidence>
<proteinExistence type="inferred from homology"/>
<dbReference type="GO" id="GO:0046872">
    <property type="term" value="F:metal ion binding"/>
    <property type="evidence" value="ECO:0007669"/>
    <property type="project" value="UniProtKB-KW"/>
</dbReference>
<sequence length="429" mass="47055">MNNPPTAPGRQPVIGHTLHVLRSPLTSLQQWGQTDESLVRVRIANQQLSLITSPDAVREVLTAESDRYKKADIVRDRLGTLQGNSLVLLEGEKWSERRKLLQEGFGSRGLTDAGSLMTTYAREVVDGWTSGTSVPVVDAARSLVLAVLAKALFGLDLRGEQTPIHEAAGDILSRLDVRSVSLYLPEWVPTPTNIRFRRAVSTLHDRLDTIVEQQNEPPAESLLGLMRASGLAAEEIRDELIALLFAGYDSTATALACTLGLLGNHRDVQSALGNELDAVVDDRPPTPSELPELPLLDAIIKESLRLYPPQYLIFREPTTETTVGGYQVPAGATIVVPPWILHRDPTVWEKPSTFRPERWLGSTPDRPEYAYIPYGGGPRYCLGATMADRVLKLTVAVICQQTEFHSPTPVSVTAGPTLSVDETLKLQIK</sequence>
<keyword evidence="3" id="KW-0479">Metal-binding</keyword>
<keyword evidence="5" id="KW-0408">Iron</keyword>
<organism evidence="7 8">
    <name type="scientific">Halovenus rubra</name>
    <dbReference type="NCBI Taxonomy" id="869890"/>
    <lineage>
        <taxon>Archaea</taxon>
        <taxon>Methanobacteriati</taxon>
        <taxon>Methanobacteriota</taxon>
        <taxon>Stenosarchaea group</taxon>
        <taxon>Halobacteria</taxon>
        <taxon>Halobacteriales</taxon>
        <taxon>Haloarculaceae</taxon>
        <taxon>Halovenus</taxon>
    </lineage>
</organism>
<dbReference type="PRINTS" id="PR00385">
    <property type="entry name" value="P450"/>
</dbReference>
<keyword evidence="6" id="KW-0503">Monooxygenase</keyword>
<dbReference type="Gene3D" id="1.10.630.10">
    <property type="entry name" value="Cytochrome P450"/>
    <property type="match status" value="1"/>
</dbReference>
<dbReference type="Pfam" id="PF00067">
    <property type="entry name" value="p450"/>
    <property type="match status" value="1"/>
</dbReference>
<evidence type="ECO:0000256" key="3">
    <source>
        <dbReference type="ARBA" id="ARBA00022723"/>
    </source>
</evidence>
<dbReference type="PANTHER" id="PTHR24291">
    <property type="entry name" value="CYTOCHROME P450 FAMILY 4"/>
    <property type="match status" value="1"/>
</dbReference>
<gene>
    <name evidence="7" type="ORF">ACFQJ7_08655</name>
</gene>
<keyword evidence="2" id="KW-0349">Heme</keyword>
<accession>A0ABD5X8A6</accession>
<dbReference type="Proteomes" id="UP001596414">
    <property type="component" value="Unassembled WGS sequence"/>
</dbReference>
<dbReference type="InterPro" id="IPR036396">
    <property type="entry name" value="Cyt_P450_sf"/>
</dbReference>
<comment type="similarity">
    <text evidence="1">Belongs to the cytochrome P450 family.</text>
</comment>
<evidence type="ECO:0000256" key="4">
    <source>
        <dbReference type="ARBA" id="ARBA00023002"/>
    </source>
</evidence>
<protein>
    <submittedName>
        <fullName evidence="7">Cytochrome P450</fullName>
    </submittedName>
</protein>
<dbReference type="InterPro" id="IPR002403">
    <property type="entry name" value="Cyt_P450_E_grp-IV"/>
</dbReference>
<dbReference type="InterPro" id="IPR050196">
    <property type="entry name" value="Cytochrome_P450_Monoox"/>
</dbReference>
<evidence type="ECO:0000256" key="6">
    <source>
        <dbReference type="ARBA" id="ARBA00023033"/>
    </source>
</evidence>
<evidence type="ECO:0000313" key="8">
    <source>
        <dbReference type="Proteomes" id="UP001596414"/>
    </source>
</evidence>